<feature type="transmembrane region" description="Helical" evidence="1">
    <location>
        <begin position="303"/>
        <end position="322"/>
    </location>
</feature>
<dbReference type="PANTHER" id="PTHR39084">
    <property type="entry name" value="MEMBRANE PROTEIN-RELATED"/>
    <property type="match status" value="1"/>
</dbReference>
<gene>
    <name evidence="3" type="ORF">SAMN05660197_1510</name>
</gene>
<dbReference type="InterPro" id="IPR025105">
    <property type="entry name" value="DUF4010"/>
</dbReference>
<organism evidence="3 4">
    <name type="scientific">Nitratiruptor tergarcus DSM 16512</name>
    <dbReference type="NCBI Taxonomy" id="1069081"/>
    <lineage>
        <taxon>Bacteria</taxon>
        <taxon>Pseudomonadati</taxon>
        <taxon>Campylobacterota</taxon>
        <taxon>Epsilonproteobacteria</taxon>
        <taxon>Nautiliales</taxon>
        <taxon>Nitratiruptoraceae</taxon>
        <taxon>Nitratiruptor</taxon>
    </lineage>
</organism>
<dbReference type="STRING" id="1069081.SAMN05660197_1510"/>
<feature type="transmembrane region" description="Helical" evidence="1">
    <location>
        <begin position="6"/>
        <end position="25"/>
    </location>
</feature>
<dbReference type="RefSeq" id="WP_084275904.1">
    <property type="nucleotide sequence ID" value="NZ_AP026671.1"/>
</dbReference>
<feature type="transmembrane region" description="Helical" evidence="1">
    <location>
        <begin position="362"/>
        <end position="385"/>
    </location>
</feature>
<feature type="transmembrane region" description="Helical" evidence="1">
    <location>
        <begin position="87"/>
        <end position="104"/>
    </location>
</feature>
<dbReference type="Proteomes" id="UP000192602">
    <property type="component" value="Unassembled WGS sequence"/>
</dbReference>
<evidence type="ECO:0000259" key="2">
    <source>
        <dbReference type="Pfam" id="PF13194"/>
    </source>
</evidence>
<feature type="transmembrane region" description="Helical" evidence="1">
    <location>
        <begin position="62"/>
        <end position="80"/>
    </location>
</feature>
<feature type="transmembrane region" description="Helical" evidence="1">
    <location>
        <begin position="263"/>
        <end position="282"/>
    </location>
</feature>
<feature type="transmembrane region" description="Helical" evidence="1">
    <location>
        <begin position="172"/>
        <end position="191"/>
    </location>
</feature>
<feature type="domain" description="DUF4010" evidence="2">
    <location>
        <begin position="179"/>
        <end position="384"/>
    </location>
</feature>
<evidence type="ECO:0000256" key="1">
    <source>
        <dbReference type="SAM" id="Phobius"/>
    </source>
</evidence>
<accession>A0A1W1WTP2</accession>
<dbReference type="PANTHER" id="PTHR39084:SF1">
    <property type="entry name" value="DUF4010 DOMAIN-CONTAINING PROTEIN"/>
    <property type="match status" value="1"/>
</dbReference>
<feature type="transmembrane region" description="Helical" evidence="1">
    <location>
        <begin position="110"/>
        <end position="130"/>
    </location>
</feature>
<feature type="transmembrane region" description="Helical" evidence="1">
    <location>
        <begin position="328"/>
        <end position="350"/>
    </location>
</feature>
<evidence type="ECO:0000313" key="4">
    <source>
        <dbReference type="Proteomes" id="UP000192602"/>
    </source>
</evidence>
<reference evidence="4" key="1">
    <citation type="submission" date="2017-04" db="EMBL/GenBank/DDBJ databases">
        <authorList>
            <person name="Varghese N."/>
            <person name="Submissions S."/>
        </authorList>
    </citation>
    <scope>NUCLEOTIDE SEQUENCE [LARGE SCALE GENOMIC DNA]</scope>
    <source>
        <strain evidence="4">DSM 16512</strain>
    </source>
</reference>
<keyword evidence="1" id="KW-0812">Transmembrane</keyword>
<dbReference type="AlphaFoldDB" id="A0A1W1WTP2"/>
<feature type="transmembrane region" description="Helical" evidence="1">
    <location>
        <begin position="232"/>
        <end position="257"/>
    </location>
</feature>
<keyword evidence="4" id="KW-1185">Reference proteome</keyword>
<feature type="transmembrane region" description="Helical" evidence="1">
    <location>
        <begin position="142"/>
        <end position="160"/>
    </location>
</feature>
<dbReference type="Pfam" id="PF13194">
    <property type="entry name" value="DUF4010"/>
    <property type="match status" value="1"/>
</dbReference>
<protein>
    <submittedName>
        <fullName evidence="3">Uncharacterized membrane protein, DUF4010 family</fullName>
    </submittedName>
</protein>
<sequence length="412" mass="46295">MRFIPLELLHFLYVVALSFLVGLELKAYRLMHTSDKPHLGSTRTFTFIGIMGYIFFKINLYYFLLGFLALVAIYLSYYFYKLHHDRTAIISFLLIALIYSFGAMMEEFSIWMPTLVYVLIVFILNANRSLSYILEQLNIHEFEILGKFLLLSAVILPLLPDAPLPYLAISPFKIWLVIVIISAISYGSYIAQKYIFKNRGYLITGILGGLYSSTATTVVLAKKSLYIENIRLIDASIIIATAMMYIRLLVITFIFNLHVAIKIAFPLISLSLVGIIIALALFKKEETNHIAPIDDRNPLELGTAFLFGLLFVAMMALTKFVTAHYGDFGLKILSFLIGFTDIDPFILSLLTGKFSISIEQIATAILIASGSNNILKAIYALLFGANKPKIATLWLVLLGLATILLPFIVYKG</sequence>
<feature type="transmembrane region" description="Helical" evidence="1">
    <location>
        <begin position="391"/>
        <end position="410"/>
    </location>
</feature>
<keyword evidence="1" id="KW-0472">Membrane</keyword>
<name>A0A1W1WTP2_9BACT</name>
<evidence type="ECO:0000313" key="3">
    <source>
        <dbReference type="EMBL" id="SMC09688.1"/>
    </source>
</evidence>
<dbReference type="EMBL" id="FWWZ01000001">
    <property type="protein sequence ID" value="SMC09688.1"/>
    <property type="molecule type" value="Genomic_DNA"/>
</dbReference>
<keyword evidence="1" id="KW-1133">Transmembrane helix</keyword>
<proteinExistence type="predicted"/>
<dbReference type="OrthoDB" id="9813718at2"/>